<dbReference type="AlphaFoldDB" id="A0A2S5SYY3"/>
<feature type="region of interest" description="Disordered" evidence="1">
    <location>
        <begin position="269"/>
        <end position="307"/>
    </location>
</feature>
<reference evidence="2 3" key="1">
    <citation type="submission" date="2018-02" db="EMBL/GenBank/DDBJ databases">
        <title>Reclassifiation of [Polyangium] brachysporum DSM 7029 as Guopingzhaonella breviflexa gen. nov., sp. nov., a member of the family Comamonadaceae.</title>
        <authorList>
            <person name="Tang B."/>
        </authorList>
    </citation>
    <scope>NUCLEOTIDE SEQUENCE [LARGE SCALE GENOMIC DNA]</scope>
    <source>
        <strain evidence="2 3">BCRC 80649</strain>
    </source>
</reference>
<accession>A0A2S5SYY3</accession>
<organism evidence="2 3">
    <name type="scientific">Caldimonas caldifontis</name>
    <dbReference type="NCBI Taxonomy" id="1452508"/>
    <lineage>
        <taxon>Bacteria</taxon>
        <taxon>Pseudomonadati</taxon>
        <taxon>Pseudomonadota</taxon>
        <taxon>Betaproteobacteria</taxon>
        <taxon>Burkholderiales</taxon>
        <taxon>Sphaerotilaceae</taxon>
        <taxon>Caldimonas</taxon>
    </lineage>
</organism>
<dbReference type="Pfam" id="PF07722">
    <property type="entry name" value="Peptidase_C26"/>
    <property type="match status" value="1"/>
</dbReference>
<evidence type="ECO:0000313" key="3">
    <source>
        <dbReference type="Proteomes" id="UP000238605"/>
    </source>
</evidence>
<dbReference type="CDD" id="cd01745">
    <property type="entry name" value="GATase1_2"/>
    <property type="match status" value="1"/>
</dbReference>
<evidence type="ECO:0000313" key="2">
    <source>
        <dbReference type="EMBL" id="PPE67807.1"/>
    </source>
</evidence>
<dbReference type="Gene3D" id="3.40.50.880">
    <property type="match status" value="1"/>
</dbReference>
<comment type="caution">
    <text evidence="2">The sequence shown here is derived from an EMBL/GenBank/DDBJ whole genome shotgun (WGS) entry which is preliminary data.</text>
</comment>
<dbReference type="GO" id="GO:0033969">
    <property type="term" value="F:gamma-glutamyl-gamma-aminobutyrate hydrolase activity"/>
    <property type="evidence" value="ECO:0007669"/>
    <property type="project" value="TreeGrafter"/>
</dbReference>
<dbReference type="PANTHER" id="PTHR43235:SF1">
    <property type="entry name" value="GLUTAMINE AMIDOTRANSFERASE PB2B2.05-RELATED"/>
    <property type="match status" value="1"/>
</dbReference>
<dbReference type="InterPro" id="IPR044668">
    <property type="entry name" value="PuuD-like"/>
</dbReference>
<dbReference type="SUPFAM" id="SSF52317">
    <property type="entry name" value="Class I glutamine amidotransferase-like"/>
    <property type="match status" value="1"/>
</dbReference>
<dbReference type="InterPro" id="IPR029062">
    <property type="entry name" value="Class_I_gatase-like"/>
</dbReference>
<dbReference type="PROSITE" id="PS51273">
    <property type="entry name" value="GATASE_TYPE_1"/>
    <property type="match status" value="1"/>
</dbReference>
<dbReference type="Proteomes" id="UP000238605">
    <property type="component" value="Unassembled WGS sequence"/>
</dbReference>
<dbReference type="GO" id="GO:0006598">
    <property type="term" value="P:polyamine catabolic process"/>
    <property type="evidence" value="ECO:0007669"/>
    <property type="project" value="TreeGrafter"/>
</dbReference>
<dbReference type="OrthoDB" id="9813383at2"/>
<dbReference type="PANTHER" id="PTHR43235">
    <property type="entry name" value="GLUTAMINE AMIDOTRANSFERASE PB2B2.05-RELATED"/>
    <property type="match status" value="1"/>
</dbReference>
<gene>
    <name evidence="2" type="ORF">C1704_02805</name>
</gene>
<dbReference type="GO" id="GO:0005829">
    <property type="term" value="C:cytosol"/>
    <property type="evidence" value="ECO:0007669"/>
    <property type="project" value="TreeGrafter"/>
</dbReference>
<dbReference type="RefSeq" id="WP_104300780.1">
    <property type="nucleotide sequence ID" value="NZ_PSNX01000002.1"/>
</dbReference>
<name>A0A2S5SYY3_9BURK</name>
<feature type="compositionally biased region" description="Pro residues" evidence="1">
    <location>
        <begin position="296"/>
        <end position="307"/>
    </location>
</feature>
<sequence length="307" mass="34310">MTRYSPLPTRPLRIGISARLLYQVPPELGFRNKTLQYLEQSLAHWIMEHGAMAFMVPAVAEDSRRAARHLSVDEYVAELDGLVLQGGADVAPQTYGQEPIDPRWSGDPVRDRYELALLRSFLDQGKPVIGVCRGCQLLNVAFGGTLYQDLQTQCPNTHRHVDSELYDQFEHDITFLQGSQLAQLYPKSTQLRVTSIHHQAVDQLGKQVVVEAVSSLDGVVEAIRWTGDGYARGLQWHPEFHQDRRTLIDSAPIMLDFLNVAAETAMRKLDDPACPDRRQPRAPLRLQADRDAAAALPPPAPPPASPR</sequence>
<keyword evidence="3" id="KW-1185">Reference proteome</keyword>
<feature type="compositionally biased region" description="Basic and acidic residues" evidence="1">
    <location>
        <begin position="269"/>
        <end position="279"/>
    </location>
</feature>
<evidence type="ECO:0000256" key="1">
    <source>
        <dbReference type="SAM" id="MobiDB-lite"/>
    </source>
</evidence>
<protein>
    <submittedName>
        <fullName evidence="2">Peptidase C26</fullName>
    </submittedName>
</protein>
<proteinExistence type="predicted"/>
<dbReference type="EMBL" id="PSNX01000002">
    <property type="protein sequence ID" value="PPE67807.1"/>
    <property type="molecule type" value="Genomic_DNA"/>
</dbReference>
<dbReference type="InterPro" id="IPR011697">
    <property type="entry name" value="Peptidase_C26"/>
</dbReference>